<dbReference type="Gene3D" id="1.10.10.10">
    <property type="entry name" value="Winged helix-like DNA-binding domain superfamily/Winged helix DNA-binding domain"/>
    <property type="match status" value="1"/>
</dbReference>
<dbReference type="SUPFAM" id="SSF46785">
    <property type="entry name" value="Winged helix' DNA-binding domain"/>
    <property type="match status" value="1"/>
</dbReference>
<sequence>MKVLVATVGGSADPIVISARKLGFDKAILLAGKPAGEVLDDSIENHVNPLDVAEAIRVRLETMGGDVEVIPVNPFDFEECCMTAIQAIENEKQIDSEIRVVISGGTKVQSLAASYAAYVCGCHVFYVQESKNGSHLIEIPLTFSELDSIPRARKDVLKVLEDGDDAGKIAEKLKISRKTASQYLKELREYGLVEAANGKARKYRLTFAGKICRARWR</sequence>
<dbReference type="InterPro" id="IPR046260">
    <property type="entry name" value="HFX_2341-like_N"/>
</dbReference>
<dbReference type="InterPro" id="IPR036390">
    <property type="entry name" value="WH_DNA-bd_sf"/>
</dbReference>
<dbReference type="InterPro" id="IPR011335">
    <property type="entry name" value="Restrct_endonuc-II-like"/>
</dbReference>
<proteinExistence type="predicted"/>
<dbReference type="Pfam" id="PF19810">
    <property type="entry name" value="HFX_2341_N"/>
    <property type="match status" value="1"/>
</dbReference>
<dbReference type="RefSeq" id="WP_193808191.1">
    <property type="nucleotide sequence ID" value="NZ_CP087714.1"/>
</dbReference>
<evidence type="ECO:0000259" key="1">
    <source>
        <dbReference type="Pfam" id="PF08279"/>
    </source>
</evidence>
<accession>A0ABZ3H232</accession>
<organism evidence="3 4">
    <name type="scientific">Geoglobus acetivorans</name>
    <dbReference type="NCBI Taxonomy" id="565033"/>
    <lineage>
        <taxon>Archaea</taxon>
        <taxon>Methanobacteriati</taxon>
        <taxon>Methanobacteriota</taxon>
        <taxon>Archaeoglobi</taxon>
        <taxon>Archaeoglobales</taxon>
        <taxon>Archaeoglobaceae</taxon>
        <taxon>Geoglobus</taxon>
    </lineage>
</organism>
<evidence type="ECO:0000313" key="4">
    <source>
        <dbReference type="Proteomes" id="UP001492541"/>
    </source>
</evidence>
<gene>
    <name evidence="3" type="ORF">LPQ35_07155</name>
</gene>
<evidence type="ECO:0000313" key="3">
    <source>
        <dbReference type="EMBL" id="XAT63033.1"/>
    </source>
</evidence>
<dbReference type="EMBL" id="CP087714">
    <property type="protein sequence ID" value="XAT63033.1"/>
    <property type="molecule type" value="Genomic_DNA"/>
</dbReference>
<name>A0ABZ3H232_GEOAI</name>
<feature type="domain" description="Helix-turn-helix type 11" evidence="1">
    <location>
        <begin position="154"/>
        <end position="199"/>
    </location>
</feature>
<dbReference type="GeneID" id="90449454"/>
<dbReference type="InterPro" id="IPR036388">
    <property type="entry name" value="WH-like_DNA-bd_sf"/>
</dbReference>
<dbReference type="Pfam" id="PF08279">
    <property type="entry name" value="HTH_11"/>
    <property type="match status" value="1"/>
</dbReference>
<keyword evidence="4" id="KW-1185">Reference proteome</keyword>
<reference evidence="3 4" key="1">
    <citation type="submission" date="2021-11" db="EMBL/GenBank/DDBJ databases">
        <title>Whole genome of Geoglobus acetivorans.</title>
        <authorList>
            <person name="Liu D."/>
        </authorList>
    </citation>
    <scope>NUCLEOTIDE SEQUENCE [LARGE SCALE GENOMIC DNA]</scope>
    <source>
        <strain evidence="3 4">SBH6</strain>
    </source>
</reference>
<dbReference type="SUPFAM" id="SSF52980">
    <property type="entry name" value="Restriction endonuclease-like"/>
    <property type="match status" value="1"/>
</dbReference>
<dbReference type="Gene3D" id="3.40.50.10770">
    <property type="entry name" value="Hypothetical protein VC1899 like domain (Restriction endonuclease-like)"/>
    <property type="match status" value="1"/>
</dbReference>
<dbReference type="InterPro" id="IPR013196">
    <property type="entry name" value="HTH_11"/>
</dbReference>
<protein>
    <submittedName>
        <fullName evidence="3">DUF6293 family protein</fullName>
    </submittedName>
</protein>
<evidence type="ECO:0000259" key="2">
    <source>
        <dbReference type="Pfam" id="PF19810"/>
    </source>
</evidence>
<dbReference type="Proteomes" id="UP001492541">
    <property type="component" value="Chromosome"/>
</dbReference>
<feature type="domain" description="HFX-2341-like N-terminal" evidence="2">
    <location>
        <begin position="3"/>
        <end position="130"/>
    </location>
</feature>